<dbReference type="AlphaFoldDB" id="A0A165APR1"/>
<dbReference type="Pfam" id="PF13650">
    <property type="entry name" value="Asp_protease_2"/>
    <property type="match status" value="1"/>
</dbReference>
<dbReference type="SUPFAM" id="SSF56672">
    <property type="entry name" value="DNA/RNA polymerases"/>
    <property type="match status" value="1"/>
</dbReference>
<dbReference type="Gene3D" id="3.10.10.10">
    <property type="entry name" value="HIV Type 1 Reverse Transcriptase, subunit A, domain 1"/>
    <property type="match status" value="1"/>
</dbReference>
<gene>
    <name evidence="1" type="ORF">LAESUDRAFT_765550</name>
</gene>
<dbReference type="SUPFAM" id="SSF50630">
    <property type="entry name" value="Acid proteases"/>
    <property type="match status" value="1"/>
</dbReference>
<feature type="non-terminal residue" evidence="1">
    <location>
        <position position="572"/>
    </location>
</feature>
<keyword evidence="2" id="KW-1185">Reference proteome</keyword>
<dbReference type="RefSeq" id="XP_040757160.1">
    <property type="nucleotide sequence ID" value="XM_040913719.1"/>
</dbReference>
<evidence type="ECO:0000313" key="1">
    <source>
        <dbReference type="EMBL" id="KZS99419.1"/>
    </source>
</evidence>
<protein>
    <submittedName>
        <fullName evidence="1">Uncharacterized protein</fullName>
    </submittedName>
</protein>
<dbReference type="InParanoid" id="A0A165APR1"/>
<dbReference type="Gene3D" id="2.40.70.10">
    <property type="entry name" value="Acid Proteases"/>
    <property type="match status" value="1"/>
</dbReference>
<dbReference type="InterPro" id="IPR043502">
    <property type="entry name" value="DNA/RNA_pol_sf"/>
</dbReference>
<sequence>MSTPAVADPVPEHPFRSARDALYVPPNTRNFGQAPKPGAQDAAYRNAPPVYQPELATTVFERSMKSSAVTLSMEELLSISPDVRNKYREACTPKRVVPPSATGMATIFENAEDSSATIGQGEELTCRGEPLEATGSVIPDPYDAYLKHVHSGDEPEQLTVAKDSHALRSIVALIDNKERVQAILDPGCQIVAMSEDVCLSLGLIYDPTIKLNMQSANGEVDQSLGLVRNVPFQVGDIVLYLQIHVIRAAAYDILLGRPFDVLTKSVVRNFFDENQTVTIRTTASQSTAFPIEGSGFSLTEDMSTESSGMALIIDVSSTNTPIISAYSPVVSSDPVSVQSSYLRASGQVLDAVSSLYTVTSDFRPTSRTSTSRLLQTILGQGCDHESSSKAGYAATKKKYKPVALKTRPVIASVPEQFRIVRRIVGDPLRHLPELPERPGPFFPTGRYTKERMEALDVAHQPGFLWPEERALMHAFMCLHNQAFAWSDSERGRFKSEYFPPIDFPVVPHQPWVQRNIPIPPGIYKEVCAIIKKKLDAGVYEPSNSSYRSRWFCVVKKDGKSLRLVHSLEPLNA</sequence>
<dbReference type="OrthoDB" id="5599163at2759"/>
<organism evidence="1 2">
    <name type="scientific">Laetiporus sulphureus 93-53</name>
    <dbReference type="NCBI Taxonomy" id="1314785"/>
    <lineage>
        <taxon>Eukaryota</taxon>
        <taxon>Fungi</taxon>
        <taxon>Dikarya</taxon>
        <taxon>Basidiomycota</taxon>
        <taxon>Agaricomycotina</taxon>
        <taxon>Agaricomycetes</taxon>
        <taxon>Polyporales</taxon>
        <taxon>Laetiporus</taxon>
    </lineage>
</organism>
<dbReference type="InterPro" id="IPR021109">
    <property type="entry name" value="Peptidase_aspartic_dom_sf"/>
</dbReference>
<accession>A0A165APR1</accession>
<dbReference type="CDD" id="cd00303">
    <property type="entry name" value="retropepsin_like"/>
    <property type="match status" value="1"/>
</dbReference>
<dbReference type="EMBL" id="KV427900">
    <property type="protein sequence ID" value="KZS99419.1"/>
    <property type="molecule type" value="Genomic_DNA"/>
</dbReference>
<dbReference type="Proteomes" id="UP000076871">
    <property type="component" value="Unassembled WGS sequence"/>
</dbReference>
<name>A0A165APR1_9APHY</name>
<dbReference type="GeneID" id="63830747"/>
<evidence type="ECO:0000313" key="2">
    <source>
        <dbReference type="Proteomes" id="UP000076871"/>
    </source>
</evidence>
<reference evidence="1 2" key="1">
    <citation type="journal article" date="2016" name="Mol. Biol. Evol.">
        <title>Comparative Genomics of Early-Diverging Mushroom-Forming Fungi Provides Insights into the Origins of Lignocellulose Decay Capabilities.</title>
        <authorList>
            <person name="Nagy L.G."/>
            <person name="Riley R."/>
            <person name="Tritt A."/>
            <person name="Adam C."/>
            <person name="Daum C."/>
            <person name="Floudas D."/>
            <person name="Sun H."/>
            <person name="Yadav J.S."/>
            <person name="Pangilinan J."/>
            <person name="Larsson K.H."/>
            <person name="Matsuura K."/>
            <person name="Barry K."/>
            <person name="Labutti K."/>
            <person name="Kuo R."/>
            <person name="Ohm R.A."/>
            <person name="Bhattacharya S.S."/>
            <person name="Shirouzu T."/>
            <person name="Yoshinaga Y."/>
            <person name="Martin F.M."/>
            <person name="Grigoriev I.V."/>
            <person name="Hibbett D.S."/>
        </authorList>
    </citation>
    <scope>NUCLEOTIDE SEQUENCE [LARGE SCALE GENOMIC DNA]</scope>
    <source>
        <strain evidence="1 2">93-53</strain>
    </source>
</reference>
<proteinExistence type="predicted"/>